<evidence type="ECO:0008006" key="9">
    <source>
        <dbReference type="Google" id="ProtNLM"/>
    </source>
</evidence>
<protein>
    <recommendedName>
        <fullName evidence="9">Mpv17-like protein 2</fullName>
    </recommendedName>
</protein>
<evidence type="ECO:0000313" key="7">
    <source>
        <dbReference type="EMBL" id="KAF2887948.1"/>
    </source>
</evidence>
<keyword evidence="8" id="KW-1185">Reference proteome</keyword>
<evidence type="ECO:0000256" key="2">
    <source>
        <dbReference type="ARBA" id="ARBA00006824"/>
    </source>
</evidence>
<dbReference type="Proteomes" id="UP000801492">
    <property type="component" value="Unassembled WGS sequence"/>
</dbReference>
<dbReference type="GO" id="GO:0016020">
    <property type="term" value="C:membrane"/>
    <property type="evidence" value="ECO:0007669"/>
    <property type="project" value="UniProtKB-SubCell"/>
</dbReference>
<dbReference type="InterPro" id="IPR007248">
    <property type="entry name" value="Mpv17_PMP22"/>
</dbReference>
<evidence type="ECO:0000313" key="8">
    <source>
        <dbReference type="Proteomes" id="UP000801492"/>
    </source>
</evidence>
<evidence type="ECO:0000256" key="1">
    <source>
        <dbReference type="ARBA" id="ARBA00004141"/>
    </source>
</evidence>
<feature type="transmembrane region" description="Helical" evidence="6">
    <location>
        <begin position="141"/>
        <end position="158"/>
    </location>
</feature>
<accession>A0A8K0CIE4</accession>
<proteinExistence type="inferred from homology"/>
<dbReference type="PANTHER" id="PTHR11266:SF85">
    <property type="entry name" value="MPV17-LIKE PROTEIN"/>
    <property type="match status" value="1"/>
</dbReference>
<evidence type="ECO:0000256" key="4">
    <source>
        <dbReference type="ARBA" id="ARBA00022989"/>
    </source>
</evidence>
<gene>
    <name evidence="7" type="ORF">ILUMI_18225</name>
</gene>
<comment type="caution">
    <text evidence="7">The sequence shown here is derived from an EMBL/GenBank/DDBJ whole genome shotgun (WGS) entry which is preliminary data.</text>
</comment>
<comment type="subcellular location">
    <subcellularLocation>
        <location evidence="1">Membrane</location>
        <topology evidence="1">Multi-pass membrane protein</topology>
    </subcellularLocation>
</comment>
<organism evidence="7 8">
    <name type="scientific">Ignelater luminosus</name>
    <name type="common">Cucubano</name>
    <name type="synonym">Pyrophorus luminosus</name>
    <dbReference type="NCBI Taxonomy" id="2038154"/>
    <lineage>
        <taxon>Eukaryota</taxon>
        <taxon>Metazoa</taxon>
        <taxon>Ecdysozoa</taxon>
        <taxon>Arthropoda</taxon>
        <taxon>Hexapoda</taxon>
        <taxon>Insecta</taxon>
        <taxon>Pterygota</taxon>
        <taxon>Neoptera</taxon>
        <taxon>Endopterygota</taxon>
        <taxon>Coleoptera</taxon>
        <taxon>Polyphaga</taxon>
        <taxon>Elateriformia</taxon>
        <taxon>Elateroidea</taxon>
        <taxon>Elateridae</taxon>
        <taxon>Agrypninae</taxon>
        <taxon>Pyrophorini</taxon>
        <taxon>Ignelater</taxon>
    </lineage>
</organism>
<feature type="transmembrane region" description="Helical" evidence="6">
    <location>
        <begin position="42"/>
        <end position="61"/>
    </location>
</feature>
<dbReference type="AlphaFoldDB" id="A0A8K0CIE4"/>
<keyword evidence="3 6" id="KW-0812">Transmembrane</keyword>
<keyword evidence="4 6" id="KW-1133">Transmembrane helix</keyword>
<reference evidence="7" key="1">
    <citation type="submission" date="2019-08" db="EMBL/GenBank/DDBJ databases">
        <title>The genome of the North American firefly Photinus pyralis.</title>
        <authorList>
            <consortium name="Photinus pyralis genome working group"/>
            <person name="Fallon T.R."/>
            <person name="Sander Lower S.E."/>
            <person name="Weng J.-K."/>
        </authorList>
    </citation>
    <scope>NUCLEOTIDE SEQUENCE</scope>
    <source>
        <strain evidence="7">TRF0915ILg1</strain>
        <tissue evidence="7">Whole body</tissue>
    </source>
</reference>
<evidence type="ECO:0000256" key="3">
    <source>
        <dbReference type="ARBA" id="ARBA00022692"/>
    </source>
</evidence>
<name>A0A8K0CIE4_IGNLU</name>
<feature type="transmembrane region" description="Helical" evidence="6">
    <location>
        <begin position="82"/>
        <end position="99"/>
    </location>
</feature>
<dbReference type="GO" id="GO:0005739">
    <property type="term" value="C:mitochondrion"/>
    <property type="evidence" value="ECO:0007669"/>
    <property type="project" value="TreeGrafter"/>
</dbReference>
<dbReference type="EMBL" id="VTPC01080954">
    <property type="protein sequence ID" value="KAF2887948.1"/>
    <property type="molecule type" value="Genomic_DNA"/>
</dbReference>
<sequence>MQLCMEHCFPVPNYLSKFYPGKCWYETSDKPQPLDLQSVKRYAIFGTCIQGPLLTVWYRWLDRTVVGKSYKIILKKVLMDQFLMTPHLVWLFFIAMSIMEGRKDILAECKQKFIPTFKTSCMFWLPAQTVNFTIIPTQFRVVYVGSCSLCWVNILCYIKRQQ</sequence>
<evidence type="ECO:0000256" key="5">
    <source>
        <dbReference type="ARBA" id="ARBA00023136"/>
    </source>
</evidence>
<dbReference type="OrthoDB" id="430207at2759"/>
<dbReference type="PANTHER" id="PTHR11266">
    <property type="entry name" value="PEROXISOMAL MEMBRANE PROTEIN 2, PXMP2 MPV17"/>
    <property type="match status" value="1"/>
</dbReference>
<evidence type="ECO:0000256" key="6">
    <source>
        <dbReference type="RuleBase" id="RU363053"/>
    </source>
</evidence>
<dbReference type="Pfam" id="PF04117">
    <property type="entry name" value="Mpv17_PMP22"/>
    <property type="match status" value="1"/>
</dbReference>
<comment type="similarity">
    <text evidence="2 6">Belongs to the peroxisomal membrane protein PXMP2/4 family.</text>
</comment>
<keyword evidence="5 6" id="KW-0472">Membrane</keyword>